<evidence type="ECO:0000313" key="3">
    <source>
        <dbReference type="Proteomes" id="UP000295479"/>
    </source>
</evidence>
<protein>
    <submittedName>
        <fullName evidence="2">Uncharacterized protein</fullName>
    </submittedName>
</protein>
<feature type="transmembrane region" description="Helical" evidence="1">
    <location>
        <begin position="7"/>
        <end position="27"/>
    </location>
</feature>
<comment type="caution">
    <text evidence="2">The sequence shown here is derived from an EMBL/GenBank/DDBJ whole genome shotgun (WGS) entry which is preliminary data.</text>
</comment>
<sequence>MNLKRIFGALLTALGIGALIYTAVVFTNTSGNTGDVKELIIYGVLGLVFFTSGISLVRTTKDES</sequence>
<gene>
    <name evidence="2" type="ORF">E0F76_04725</name>
</gene>
<feature type="transmembrane region" description="Helical" evidence="1">
    <location>
        <begin position="39"/>
        <end position="57"/>
    </location>
</feature>
<evidence type="ECO:0000313" key="2">
    <source>
        <dbReference type="EMBL" id="TDD98444.1"/>
    </source>
</evidence>
<accession>A0A4R5CLU9</accession>
<organism evidence="2 3">
    <name type="scientific">Flavobacterium cellulosilyticum</name>
    <dbReference type="NCBI Taxonomy" id="2541731"/>
    <lineage>
        <taxon>Bacteria</taxon>
        <taxon>Pseudomonadati</taxon>
        <taxon>Bacteroidota</taxon>
        <taxon>Flavobacteriia</taxon>
        <taxon>Flavobacteriales</taxon>
        <taxon>Flavobacteriaceae</taxon>
        <taxon>Flavobacterium</taxon>
    </lineage>
</organism>
<dbReference type="Proteomes" id="UP000295479">
    <property type="component" value="Unassembled WGS sequence"/>
</dbReference>
<keyword evidence="1" id="KW-0812">Transmembrane</keyword>
<keyword evidence="1" id="KW-1133">Transmembrane helix</keyword>
<dbReference type="EMBL" id="SMFK01000002">
    <property type="protein sequence ID" value="TDD98444.1"/>
    <property type="molecule type" value="Genomic_DNA"/>
</dbReference>
<name>A0A4R5CLU9_9FLAO</name>
<dbReference type="AlphaFoldDB" id="A0A4R5CLU9"/>
<dbReference type="RefSeq" id="WP_132002096.1">
    <property type="nucleotide sequence ID" value="NZ_SMFK01000002.1"/>
</dbReference>
<keyword evidence="1" id="KW-0472">Membrane</keyword>
<proteinExistence type="predicted"/>
<dbReference type="OrthoDB" id="677537at2"/>
<evidence type="ECO:0000256" key="1">
    <source>
        <dbReference type="SAM" id="Phobius"/>
    </source>
</evidence>
<keyword evidence="3" id="KW-1185">Reference proteome</keyword>
<reference evidence="2 3" key="1">
    <citation type="submission" date="2019-03" db="EMBL/GenBank/DDBJ databases">
        <title>Flavobacterium AR-3-4 sp. nov. isolated from arctic soil.</title>
        <authorList>
            <person name="Chaudhary D.K."/>
        </authorList>
    </citation>
    <scope>NUCLEOTIDE SEQUENCE [LARGE SCALE GENOMIC DNA]</scope>
    <source>
        <strain evidence="2 3">AR-3-4</strain>
    </source>
</reference>